<gene>
    <name evidence="8" type="ORF">R1flu_003016</name>
</gene>
<dbReference type="Pfam" id="PF08879">
    <property type="entry name" value="WRC"/>
    <property type="match status" value="1"/>
</dbReference>
<dbReference type="Proteomes" id="UP001605036">
    <property type="component" value="Unassembled WGS sequence"/>
</dbReference>
<dbReference type="EMBL" id="JBHFFA010000006">
    <property type="protein sequence ID" value="KAL2622811.1"/>
    <property type="molecule type" value="Genomic_DNA"/>
</dbReference>
<dbReference type="SMART" id="SM00558">
    <property type="entry name" value="JmjC"/>
    <property type="match status" value="1"/>
</dbReference>
<comment type="caution">
    <text evidence="8">The sequence shown here is derived from an EMBL/GenBank/DDBJ whole genome shotgun (WGS) entry which is preliminary data.</text>
</comment>
<comment type="similarity">
    <text evidence="2">Belongs to the JARID1 histone demethylase family.</text>
</comment>
<evidence type="ECO:0000259" key="7">
    <source>
        <dbReference type="PROSITE" id="PS51667"/>
    </source>
</evidence>
<feature type="region of interest" description="Disordered" evidence="5">
    <location>
        <begin position="205"/>
        <end position="377"/>
    </location>
</feature>
<organism evidence="8 9">
    <name type="scientific">Riccia fluitans</name>
    <dbReference type="NCBI Taxonomy" id="41844"/>
    <lineage>
        <taxon>Eukaryota</taxon>
        <taxon>Viridiplantae</taxon>
        <taxon>Streptophyta</taxon>
        <taxon>Embryophyta</taxon>
        <taxon>Marchantiophyta</taxon>
        <taxon>Marchantiopsida</taxon>
        <taxon>Marchantiidae</taxon>
        <taxon>Marchantiales</taxon>
        <taxon>Ricciaceae</taxon>
        <taxon>Riccia</taxon>
    </lineage>
</organism>
<dbReference type="Gene3D" id="2.60.120.650">
    <property type="entry name" value="Cupin"/>
    <property type="match status" value="1"/>
</dbReference>
<dbReference type="InterPro" id="IPR045109">
    <property type="entry name" value="LSDs-like"/>
</dbReference>
<feature type="compositionally biased region" description="Basic residues" evidence="5">
    <location>
        <begin position="333"/>
        <end position="344"/>
    </location>
</feature>
<feature type="compositionally biased region" description="Basic and acidic residues" evidence="5">
    <location>
        <begin position="352"/>
        <end position="367"/>
    </location>
</feature>
<accession>A0ABD1Y7W0</accession>
<name>A0ABD1Y7W0_9MARC</name>
<keyword evidence="3" id="KW-0479">Metal-binding</keyword>
<evidence type="ECO:0000256" key="5">
    <source>
        <dbReference type="SAM" id="MobiDB-lite"/>
    </source>
</evidence>
<evidence type="ECO:0000256" key="3">
    <source>
        <dbReference type="ARBA" id="ARBA00022723"/>
    </source>
</evidence>
<dbReference type="InterPro" id="IPR014977">
    <property type="entry name" value="WRC_dom"/>
</dbReference>
<dbReference type="PROSITE" id="PS51184">
    <property type="entry name" value="JMJC"/>
    <property type="match status" value="1"/>
</dbReference>
<feature type="domain" description="WRC" evidence="7">
    <location>
        <begin position="107"/>
        <end position="151"/>
    </location>
</feature>
<proteinExistence type="inferred from homology"/>
<evidence type="ECO:0000313" key="9">
    <source>
        <dbReference type="Proteomes" id="UP001605036"/>
    </source>
</evidence>
<dbReference type="GO" id="GO:0046872">
    <property type="term" value="F:metal ion binding"/>
    <property type="evidence" value="ECO:0007669"/>
    <property type="project" value="UniProtKB-KW"/>
</dbReference>
<evidence type="ECO:0008006" key="10">
    <source>
        <dbReference type="Google" id="ProtNLM"/>
    </source>
</evidence>
<evidence type="ECO:0000256" key="1">
    <source>
        <dbReference type="ARBA" id="ARBA00004123"/>
    </source>
</evidence>
<reference evidence="8 9" key="1">
    <citation type="submission" date="2024-09" db="EMBL/GenBank/DDBJ databases">
        <title>Chromosome-scale assembly of Riccia fluitans.</title>
        <authorList>
            <person name="Paukszto L."/>
            <person name="Sawicki J."/>
            <person name="Karawczyk K."/>
            <person name="Piernik-Szablinska J."/>
            <person name="Szczecinska M."/>
            <person name="Mazdziarz M."/>
        </authorList>
    </citation>
    <scope>NUCLEOTIDE SEQUENCE [LARGE SCALE GENOMIC DNA]</scope>
    <source>
        <strain evidence="8">Rf_01</strain>
        <tissue evidence="8">Aerial parts of the thallus</tissue>
    </source>
</reference>
<evidence type="ECO:0000256" key="4">
    <source>
        <dbReference type="ARBA" id="ARBA00023242"/>
    </source>
</evidence>
<feature type="compositionally biased region" description="Polar residues" evidence="5">
    <location>
        <begin position="51"/>
        <end position="60"/>
    </location>
</feature>
<dbReference type="SUPFAM" id="SSF51197">
    <property type="entry name" value="Clavaminate synthase-like"/>
    <property type="match status" value="1"/>
</dbReference>
<evidence type="ECO:0000256" key="2">
    <source>
        <dbReference type="ARBA" id="ARBA00006801"/>
    </source>
</evidence>
<evidence type="ECO:0000313" key="8">
    <source>
        <dbReference type="EMBL" id="KAL2622811.1"/>
    </source>
</evidence>
<dbReference type="InterPro" id="IPR003347">
    <property type="entry name" value="JmjC_dom"/>
</dbReference>
<evidence type="ECO:0000259" key="6">
    <source>
        <dbReference type="PROSITE" id="PS51184"/>
    </source>
</evidence>
<feature type="domain" description="JmjC" evidence="6">
    <location>
        <begin position="733"/>
        <end position="931"/>
    </location>
</feature>
<dbReference type="PANTHER" id="PTHR12549:SF38">
    <property type="entry name" value="JMJC DOMAIN-CONTAINING HISTONE DEMETHYLASE 2, ISOFORM A"/>
    <property type="match status" value="1"/>
</dbReference>
<protein>
    <recommendedName>
        <fullName evidence="10">JmjC domain-containing protein</fullName>
    </recommendedName>
</protein>
<dbReference type="AlphaFoldDB" id="A0ABD1Y7W0"/>
<dbReference type="PANTHER" id="PTHR12549">
    <property type="entry name" value="JMJC DOMAIN-CONTAINING HISTONE DEMETHYLATION PROTEIN"/>
    <property type="match status" value="1"/>
</dbReference>
<feature type="compositionally biased region" description="Pro residues" evidence="5">
    <location>
        <begin position="98"/>
        <end position="109"/>
    </location>
</feature>
<keyword evidence="9" id="KW-1185">Reference proteome</keyword>
<sequence length="973" mass="111556">MRKKRPFQRGNHSLTLAVPAPATCSVQGSVHCSDYEDVNVNIFVELNSPRTSTTKSTVQNSGSKDGDGSSDFEDKTPHKEKVNSIRGAEERTCRGSNSPPPPPSPPSPPVRRCKRSDGKNWRCKEAAVDGYYHCVKHDKRNLTKKAVEEERLHDPDTGKVPREYRNEKAAGAVGILNLKDETWEDEYKGGREISIEALPVTSYYQQSKRRRGSNLSDKTFYDDDARGNYSVPLSPPRRSCRRPKSNENLKAVTSRTGSLLGNASEADEEFQDLNEQAHHEQSSKTHAYPLRPRHKQLKQATPSRSAIPDESDSEDEQQLATQTACGQDPVRNYRPHARLRKRILKSGSTHAGYHERSRQEQEHDHKSSPSHSARTQRAWYPELTSEEIERACPSCRKLCNCKKCLRSEGPQDKYHIADVKKVDLSFYILCGAFRGVERQHVTERIYCELRQKADLETDGRIRPEDAEMVAQMRATESGYGFQTEVNVPGFIPKILNPQRLIANKDGSIKCPQADGKCVGGLLGLKTIFGDHWIHDLMEEIYNLPEVDERFSTLETALQEETCSCKEMQKSINIKKYRPCQDDTGSVLLAARRPRSLDNLIYCPTIKYTRTEDLNHFRKHWSIGEPAIIRDVLAKTTGLSWEPLVMWRALRDKKVKDYDDANYVKVLNCSDWTEGRISIRQFFTGYEFGIPEKDGRPKLLKLSDWPPTNEFNQRLRRHGTEFIAALPFEDYCHPTKGYLNLATKLPSNTVKPDLGPKTYIAYGSRTELTMGNSVTKLHCDISDAVNIITHIADYTDRAHQKETRFQDCVNGEQRQTCGGAVWDIFRREDVPKLEAYIREHWREFRNHENMAQDMDHPIHDKTFYLDSSHKLRLKEEYQVEPWTFQQFYGEAVLIPAGCPHQVRNLKSCLKVALDFVSPENIDQCIRLTEEFRMLPKHHPAKEDKLEVKKMLLYAAKRACTDIKRLMPRIKPEGR</sequence>
<dbReference type="Pfam" id="PF02373">
    <property type="entry name" value="JmjC"/>
    <property type="match status" value="1"/>
</dbReference>
<keyword evidence="4" id="KW-0539">Nucleus</keyword>
<dbReference type="PROSITE" id="PS51667">
    <property type="entry name" value="WRC"/>
    <property type="match status" value="1"/>
</dbReference>
<feature type="region of interest" description="Disordered" evidence="5">
    <location>
        <begin position="51"/>
        <end position="116"/>
    </location>
</feature>
<feature type="compositionally biased region" description="Polar residues" evidence="5">
    <location>
        <begin position="246"/>
        <end position="261"/>
    </location>
</feature>
<feature type="compositionally biased region" description="Basic and acidic residues" evidence="5">
    <location>
        <begin position="64"/>
        <end position="93"/>
    </location>
</feature>
<dbReference type="GO" id="GO:0005634">
    <property type="term" value="C:nucleus"/>
    <property type="evidence" value="ECO:0007669"/>
    <property type="project" value="UniProtKB-SubCell"/>
</dbReference>
<comment type="subcellular location">
    <subcellularLocation>
        <location evidence="1">Nucleus</location>
    </subcellularLocation>
</comment>